<dbReference type="AlphaFoldDB" id="A0AAE0L4W8"/>
<dbReference type="EMBL" id="LGRX02009059">
    <property type="protein sequence ID" value="KAK3272281.1"/>
    <property type="molecule type" value="Genomic_DNA"/>
</dbReference>
<sequence>MESDASSGMAKRCSGVISCWFLYGDEDLIRGGAYTSSFTSSDSASREDVLPRRAKKLTISCKEHANVDQTISGQREGIHVGSSKPLAYGVQDNWSVPPTTFGDGKSL</sequence>
<proteinExistence type="predicted"/>
<evidence type="ECO:0000313" key="1">
    <source>
        <dbReference type="EMBL" id="KAK3272281.1"/>
    </source>
</evidence>
<name>A0AAE0L4W8_9CHLO</name>
<organism evidence="1 2">
    <name type="scientific">Cymbomonas tetramitiformis</name>
    <dbReference type="NCBI Taxonomy" id="36881"/>
    <lineage>
        <taxon>Eukaryota</taxon>
        <taxon>Viridiplantae</taxon>
        <taxon>Chlorophyta</taxon>
        <taxon>Pyramimonadophyceae</taxon>
        <taxon>Pyramimonadales</taxon>
        <taxon>Pyramimonadaceae</taxon>
        <taxon>Cymbomonas</taxon>
    </lineage>
</organism>
<gene>
    <name evidence="1" type="ORF">CYMTET_19415</name>
</gene>
<evidence type="ECO:0000313" key="2">
    <source>
        <dbReference type="Proteomes" id="UP001190700"/>
    </source>
</evidence>
<reference evidence="1 2" key="1">
    <citation type="journal article" date="2015" name="Genome Biol. Evol.">
        <title>Comparative Genomics of a Bacterivorous Green Alga Reveals Evolutionary Causalities and Consequences of Phago-Mixotrophic Mode of Nutrition.</title>
        <authorList>
            <person name="Burns J.A."/>
            <person name="Paasch A."/>
            <person name="Narechania A."/>
            <person name="Kim E."/>
        </authorList>
    </citation>
    <scope>NUCLEOTIDE SEQUENCE [LARGE SCALE GENOMIC DNA]</scope>
    <source>
        <strain evidence="1 2">PLY_AMNH</strain>
    </source>
</reference>
<dbReference type="Proteomes" id="UP001190700">
    <property type="component" value="Unassembled WGS sequence"/>
</dbReference>
<comment type="caution">
    <text evidence="1">The sequence shown here is derived from an EMBL/GenBank/DDBJ whole genome shotgun (WGS) entry which is preliminary data.</text>
</comment>
<accession>A0AAE0L4W8</accession>
<keyword evidence="2" id="KW-1185">Reference proteome</keyword>
<protein>
    <submittedName>
        <fullName evidence="1">Uncharacterized protein</fullName>
    </submittedName>
</protein>